<feature type="region of interest" description="Disordered" evidence="1">
    <location>
        <begin position="217"/>
        <end position="243"/>
    </location>
</feature>
<organism evidence="2 3">
    <name type="scientific">Kribbella flavida (strain DSM 17836 / JCM 10339 / NBRC 14399)</name>
    <dbReference type="NCBI Taxonomy" id="479435"/>
    <lineage>
        <taxon>Bacteria</taxon>
        <taxon>Bacillati</taxon>
        <taxon>Actinomycetota</taxon>
        <taxon>Actinomycetes</taxon>
        <taxon>Propionibacteriales</taxon>
        <taxon>Kribbellaceae</taxon>
        <taxon>Kribbella</taxon>
    </lineage>
</organism>
<dbReference type="STRING" id="479435.Kfla_5353"/>
<dbReference type="RefSeq" id="WP_012922920.1">
    <property type="nucleotide sequence ID" value="NC_013729.1"/>
</dbReference>
<accession>D2PLB1</accession>
<evidence type="ECO:0000256" key="1">
    <source>
        <dbReference type="SAM" id="MobiDB-lite"/>
    </source>
</evidence>
<gene>
    <name evidence="2" type="ordered locus">Kfla_5353</name>
</gene>
<evidence type="ECO:0000313" key="2">
    <source>
        <dbReference type="EMBL" id="ADB34366.1"/>
    </source>
</evidence>
<dbReference type="HOGENOM" id="CLU_095302_0_0_11"/>
<sequence length="243" mass="26438">MEWLLFVLGGGGAAAVGSYLRARRVAGRRRDQELQDVRRRAGEDVTLFGEQLSRLGEVLQGRDLDAATRADYQSALDAYEQAKRAVAALPTTEAARGVVDTLVEGRYAVACVQARATGRPLPERRVPCFFNPEHGPSAVDVVWTPPTGGTRKVPACAQDAARVAAGAEPAAYYLRRGELQVPYWEVGDPDQPYKFGIFDTSAARAVVMSLKMQNRGIDVGRGRKDPSILPRRSRSTRPAADQS</sequence>
<dbReference type="eggNOG" id="ENOG5030TN1">
    <property type="taxonomic scope" value="Bacteria"/>
</dbReference>
<dbReference type="OrthoDB" id="4808153at2"/>
<reference evidence="2 3" key="2">
    <citation type="journal article" date="2010" name="Stand. Genomic Sci.">
        <title>Complete genome sequence of Kribbella flavida type strain (IFO 14399).</title>
        <authorList>
            <person name="Pukall R."/>
            <person name="Lapidus A."/>
            <person name="Glavina Del Rio T."/>
            <person name="Copeland A."/>
            <person name="Tice H."/>
            <person name="Cheng J.-F."/>
            <person name="Lucas S."/>
            <person name="Chen F."/>
            <person name="Nolan M."/>
            <person name="LaButti K."/>
            <person name="Pati A."/>
            <person name="Ivanova N."/>
            <person name="Mavrommatis K."/>
            <person name="Mikhailova N."/>
            <person name="Pitluck S."/>
            <person name="Bruce D."/>
            <person name="Goodwin L."/>
            <person name="Land M."/>
            <person name="Hauser L."/>
            <person name="Chang Y.-J."/>
            <person name="Jeffries C.D."/>
            <person name="Chen A."/>
            <person name="Palaniappan K."/>
            <person name="Chain P."/>
            <person name="Rohde M."/>
            <person name="Goeker M."/>
            <person name="Bristow J."/>
            <person name="Eisen J.A."/>
            <person name="Markowitz V."/>
            <person name="Hugenholtz P."/>
            <person name="Kyrpides N.C."/>
            <person name="Klenk H.-P."/>
            <person name="Brettin T."/>
        </authorList>
    </citation>
    <scope>NUCLEOTIDE SEQUENCE [LARGE SCALE GENOMIC DNA]</scope>
    <source>
        <strain evidence="3">DSM 17836 / JCM 10339 / NBRC 14399</strain>
    </source>
</reference>
<dbReference type="Proteomes" id="UP000007967">
    <property type="component" value="Chromosome"/>
</dbReference>
<keyword evidence="3" id="KW-1185">Reference proteome</keyword>
<proteinExistence type="predicted"/>
<reference evidence="3" key="1">
    <citation type="submission" date="2009-09" db="EMBL/GenBank/DDBJ databases">
        <title>The complete genome of Kribbella flavida DSM 17836.</title>
        <authorList>
            <consortium name="US DOE Joint Genome Institute (JGI-PGF)"/>
            <person name="Lucas S."/>
            <person name="Copeland A."/>
            <person name="Lapidus A."/>
            <person name="Glavina del Rio T."/>
            <person name="Dalin E."/>
            <person name="Tice H."/>
            <person name="Bruce D."/>
            <person name="Goodwin L."/>
            <person name="Pitluck S."/>
            <person name="Kyrpides N."/>
            <person name="Mavromatis K."/>
            <person name="Ivanova N."/>
            <person name="Saunders E."/>
            <person name="Brettin T."/>
            <person name="Detter J.C."/>
            <person name="Han C."/>
            <person name="Larimer F."/>
            <person name="Land M."/>
            <person name="Hauser L."/>
            <person name="Markowitz V."/>
            <person name="Cheng J.-F."/>
            <person name="Hugenholtz P."/>
            <person name="Woyke T."/>
            <person name="Wu D."/>
            <person name="Pukall R."/>
            <person name="Klenk H.-P."/>
            <person name="Eisen J.A."/>
        </authorList>
    </citation>
    <scope>NUCLEOTIDE SEQUENCE [LARGE SCALE GENOMIC DNA]</scope>
    <source>
        <strain evidence="3">DSM 17836 / JCM 10339 / NBRC 14399</strain>
    </source>
</reference>
<dbReference type="KEGG" id="kfl:Kfla_5353"/>
<evidence type="ECO:0000313" key="3">
    <source>
        <dbReference type="Proteomes" id="UP000007967"/>
    </source>
</evidence>
<protein>
    <submittedName>
        <fullName evidence="2">Uncharacterized protein</fullName>
    </submittedName>
</protein>
<name>D2PLB1_KRIFD</name>
<dbReference type="EMBL" id="CP001736">
    <property type="protein sequence ID" value="ADB34366.1"/>
    <property type="molecule type" value="Genomic_DNA"/>
</dbReference>
<dbReference type="AlphaFoldDB" id="D2PLB1"/>